<sequence length="397" mass="45504">MDRMRIRNITYRFLFPAVIMVSLCSCIEPFEATFVDFESILVVDATITNEMKQQQIILTRTYEFEAEGPTGESGATVRVVSDNGASYDFMESDDGNYYSEEPFASQSDTQYTLSITTRDGSSYQSEQAQMGNVSNIDSLYAERIVNDFGDEGMGIFLNTSSLDETENFYRWEYEETYKVIAPRWNPKELELDESTDPQNIIIVPRSLDERVCYPFRKSTNFLLADTEDFNQGSIENFMVRFINRNNYIISHRYSILVRQFGQSQQAQNFYETLNSFATSESLFSETQPGFLEGNVFPVQDGADQILGYFNVVTVDEERIFFNYEDFFPGERLPPYVSPCLETAPENGLRDLVRLDLIKYIEENEGIIIPGGPYIIVPQVCGDCTILGPSEIPDFWIE</sequence>
<evidence type="ECO:0000313" key="2">
    <source>
        <dbReference type="Proteomes" id="UP000667650"/>
    </source>
</evidence>
<reference evidence="1" key="1">
    <citation type="submission" date="2020-01" db="EMBL/GenBank/DDBJ databases">
        <title>Muricauda ochracea sp. nov., isolated from a tidal flat of Garorim bay in Korea.</title>
        <authorList>
            <person name="Kim D."/>
            <person name="Yoo Y."/>
            <person name="Kim J.-J."/>
        </authorList>
    </citation>
    <scope>NUCLEOTIDE SEQUENCE</scope>
    <source>
        <strain evidence="1">JGD-17</strain>
    </source>
</reference>
<dbReference type="PROSITE" id="PS51257">
    <property type="entry name" value="PROKAR_LIPOPROTEIN"/>
    <property type="match status" value="1"/>
</dbReference>
<gene>
    <name evidence="1" type="ORF">GTQ34_02720</name>
</gene>
<evidence type="ECO:0000313" key="1">
    <source>
        <dbReference type="EMBL" id="NAY90820.1"/>
    </source>
</evidence>
<accession>A0A964WWC1</accession>
<dbReference type="AlphaFoldDB" id="A0A964WWC1"/>
<keyword evidence="2" id="KW-1185">Reference proteome</keyword>
<name>A0A964WWC1_9FLAO</name>
<organism evidence="1 2">
    <name type="scientific">Flagellimonas ochracea</name>
    <dbReference type="NCBI Taxonomy" id="2696472"/>
    <lineage>
        <taxon>Bacteria</taxon>
        <taxon>Pseudomonadati</taxon>
        <taxon>Bacteroidota</taxon>
        <taxon>Flavobacteriia</taxon>
        <taxon>Flavobacteriales</taxon>
        <taxon>Flavobacteriaceae</taxon>
        <taxon>Flagellimonas</taxon>
    </lineage>
</organism>
<protein>
    <submittedName>
        <fullName evidence="1">DUF4249 family protein</fullName>
    </submittedName>
</protein>
<comment type="caution">
    <text evidence="1">The sequence shown here is derived from an EMBL/GenBank/DDBJ whole genome shotgun (WGS) entry which is preliminary data.</text>
</comment>
<dbReference type="Pfam" id="PF14054">
    <property type="entry name" value="DUF4249"/>
    <property type="match status" value="1"/>
</dbReference>
<dbReference type="InterPro" id="IPR025345">
    <property type="entry name" value="DUF4249"/>
</dbReference>
<dbReference type="EMBL" id="JAAABI010000001">
    <property type="protein sequence ID" value="NAY90820.1"/>
    <property type="molecule type" value="Genomic_DNA"/>
</dbReference>
<dbReference type="Proteomes" id="UP000667650">
    <property type="component" value="Unassembled WGS sequence"/>
</dbReference>
<proteinExistence type="predicted"/>